<dbReference type="AlphaFoldDB" id="A0A165I941"/>
<name>A0A165I941_EXIGL</name>
<reference evidence="1 2" key="1">
    <citation type="journal article" date="2016" name="Mol. Biol. Evol.">
        <title>Comparative Genomics of Early-Diverging Mushroom-Forming Fungi Provides Insights into the Origins of Lignocellulose Decay Capabilities.</title>
        <authorList>
            <person name="Nagy L.G."/>
            <person name="Riley R."/>
            <person name="Tritt A."/>
            <person name="Adam C."/>
            <person name="Daum C."/>
            <person name="Floudas D."/>
            <person name="Sun H."/>
            <person name="Yadav J.S."/>
            <person name="Pangilinan J."/>
            <person name="Larsson K.H."/>
            <person name="Matsuura K."/>
            <person name="Barry K."/>
            <person name="Labutti K."/>
            <person name="Kuo R."/>
            <person name="Ohm R.A."/>
            <person name="Bhattacharya S.S."/>
            <person name="Shirouzu T."/>
            <person name="Yoshinaga Y."/>
            <person name="Martin F.M."/>
            <person name="Grigoriev I.V."/>
            <person name="Hibbett D.S."/>
        </authorList>
    </citation>
    <scope>NUCLEOTIDE SEQUENCE [LARGE SCALE GENOMIC DNA]</scope>
    <source>
        <strain evidence="1 2">HHB12029</strain>
    </source>
</reference>
<evidence type="ECO:0000313" key="2">
    <source>
        <dbReference type="Proteomes" id="UP000077266"/>
    </source>
</evidence>
<sequence>MVLNEDILCEIFDFVGFSDTAAGARLSRVSKCARRLLVPRIFKFLVLDNYRFARLYNAFEHTPPPFALHVETIAIFNTCCIRPPSDGPCIPIHRLAYLLDSWWLPPDSHAPLPELHLISACCFGAALIAEGRTSLSRIYLDSGCGYSETWSTEEFPVLTHLGLREYAAKRSRILHHAKALLHRVPPALPLQALFLRLHTLAPELRTTGIWAALHALHDERIIIVQTADPPIVISAVTAHCPNRPFSPQDKDHIFDRTQETFRKYVSGVEDPWAVGERVYIRG</sequence>
<dbReference type="EMBL" id="KV425996">
    <property type="protein sequence ID" value="KZV93075.1"/>
    <property type="molecule type" value="Genomic_DNA"/>
</dbReference>
<gene>
    <name evidence="1" type="ORF">EXIGLDRAFT_55871</name>
</gene>
<dbReference type="OrthoDB" id="3145912at2759"/>
<dbReference type="InParanoid" id="A0A165I941"/>
<dbReference type="Proteomes" id="UP000077266">
    <property type="component" value="Unassembled WGS sequence"/>
</dbReference>
<organism evidence="1 2">
    <name type="scientific">Exidia glandulosa HHB12029</name>
    <dbReference type="NCBI Taxonomy" id="1314781"/>
    <lineage>
        <taxon>Eukaryota</taxon>
        <taxon>Fungi</taxon>
        <taxon>Dikarya</taxon>
        <taxon>Basidiomycota</taxon>
        <taxon>Agaricomycotina</taxon>
        <taxon>Agaricomycetes</taxon>
        <taxon>Auriculariales</taxon>
        <taxon>Exidiaceae</taxon>
        <taxon>Exidia</taxon>
    </lineage>
</organism>
<protein>
    <recommendedName>
        <fullName evidence="3">F-box domain-containing protein</fullName>
    </recommendedName>
</protein>
<evidence type="ECO:0008006" key="3">
    <source>
        <dbReference type="Google" id="ProtNLM"/>
    </source>
</evidence>
<evidence type="ECO:0000313" key="1">
    <source>
        <dbReference type="EMBL" id="KZV93075.1"/>
    </source>
</evidence>
<keyword evidence="2" id="KW-1185">Reference proteome</keyword>
<accession>A0A165I941</accession>
<proteinExistence type="predicted"/>